<organism evidence="3 4">
    <name type="scientific">Candidatus Woesebacteria bacterium GW2011_GWC2_45_9</name>
    <dbReference type="NCBI Taxonomy" id="1618589"/>
    <lineage>
        <taxon>Bacteria</taxon>
        <taxon>Candidatus Woeseibacteriota</taxon>
    </lineage>
</organism>
<dbReference type="Proteomes" id="UP000034922">
    <property type="component" value="Unassembled WGS sequence"/>
</dbReference>
<dbReference type="GO" id="GO:0008829">
    <property type="term" value="F:dCTP deaminase activity"/>
    <property type="evidence" value="ECO:0007669"/>
    <property type="project" value="InterPro"/>
</dbReference>
<keyword evidence="2" id="KW-0546">Nucleotide metabolism</keyword>
<dbReference type="PANTHER" id="PTHR42680">
    <property type="entry name" value="DCTP DEAMINASE"/>
    <property type="match status" value="1"/>
</dbReference>
<name>A0A0G1QG93_9BACT</name>
<dbReference type="InterPro" id="IPR011962">
    <property type="entry name" value="dCTP_deaminase"/>
</dbReference>
<dbReference type="PANTHER" id="PTHR42680:SF1">
    <property type="entry name" value="DEOXYURIDINE 5'-TRIPHOSPHATE NUCLEOTIDOHYDROLASE"/>
    <property type="match status" value="1"/>
</dbReference>
<evidence type="ECO:0000313" key="3">
    <source>
        <dbReference type="EMBL" id="KKU16763.1"/>
    </source>
</evidence>
<dbReference type="Gene3D" id="2.70.40.10">
    <property type="match status" value="1"/>
</dbReference>
<dbReference type="EMBL" id="LCLM01000025">
    <property type="protein sequence ID" value="KKU16763.1"/>
    <property type="molecule type" value="Genomic_DNA"/>
</dbReference>
<dbReference type="CDD" id="cd07557">
    <property type="entry name" value="trimeric_dUTPase"/>
    <property type="match status" value="1"/>
</dbReference>
<accession>A0A0G1QG93</accession>
<gene>
    <name evidence="3" type="ORF">UX25_C0025G0009</name>
</gene>
<keyword evidence="1" id="KW-0378">Hydrolase</keyword>
<dbReference type="GO" id="GO:0006229">
    <property type="term" value="P:dUTP biosynthetic process"/>
    <property type="evidence" value="ECO:0007669"/>
    <property type="project" value="InterPro"/>
</dbReference>
<reference evidence="3 4" key="1">
    <citation type="journal article" date="2015" name="Nature">
        <title>rRNA introns, odd ribosomes, and small enigmatic genomes across a large radiation of phyla.</title>
        <authorList>
            <person name="Brown C.T."/>
            <person name="Hug L.A."/>
            <person name="Thomas B.C."/>
            <person name="Sharon I."/>
            <person name="Castelle C.J."/>
            <person name="Singh A."/>
            <person name="Wilkins M.J."/>
            <person name="Williams K.H."/>
            <person name="Banfield J.F."/>
        </authorList>
    </citation>
    <scope>NUCLEOTIDE SEQUENCE [LARGE SCALE GENOMIC DNA]</scope>
</reference>
<protein>
    <submittedName>
        <fullName evidence="3">Deoxycytidine deaminase</fullName>
    </submittedName>
</protein>
<dbReference type="Pfam" id="PF22769">
    <property type="entry name" value="DCD"/>
    <property type="match status" value="1"/>
</dbReference>
<evidence type="ECO:0000256" key="2">
    <source>
        <dbReference type="ARBA" id="ARBA00023080"/>
    </source>
</evidence>
<comment type="caution">
    <text evidence="3">The sequence shown here is derived from an EMBL/GenBank/DDBJ whole genome shotgun (WGS) entry which is preliminary data.</text>
</comment>
<dbReference type="SUPFAM" id="SSF51283">
    <property type="entry name" value="dUTPase-like"/>
    <property type="match status" value="1"/>
</dbReference>
<sequence length="173" mass="19358">MILGVSELLRLVREKKLVENLADRELTNPEGADFDLRIGALYRVKGKGVLGVDERETPTMEEIASYSSEENRSVTLEPNVYYVMKTIERVNTPKDIAILFRPRSTLYRSGIALFTGNVSPGYVGELNFGIINLRDEPFTLEMVLARPLLIVANGKEVEQPPMAKKNKSSSLSK</sequence>
<dbReference type="InterPro" id="IPR033704">
    <property type="entry name" value="dUTPase_trimeric"/>
</dbReference>
<dbReference type="STRING" id="1618589.UX25_C0025G0009"/>
<dbReference type="InterPro" id="IPR036157">
    <property type="entry name" value="dUTPase-like_sf"/>
</dbReference>
<evidence type="ECO:0000256" key="1">
    <source>
        <dbReference type="ARBA" id="ARBA00022801"/>
    </source>
</evidence>
<dbReference type="AlphaFoldDB" id="A0A0G1QG93"/>
<evidence type="ECO:0000313" key="4">
    <source>
        <dbReference type="Proteomes" id="UP000034922"/>
    </source>
</evidence>
<proteinExistence type="predicted"/>